<dbReference type="InterPro" id="IPR001229">
    <property type="entry name" value="Jacalin-like_lectin_dom"/>
</dbReference>
<evidence type="ECO:0000313" key="3">
    <source>
        <dbReference type="Proteomes" id="UP001165083"/>
    </source>
</evidence>
<dbReference type="AlphaFoldDB" id="A0A9W6WUN0"/>
<dbReference type="PROSITE" id="PS51752">
    <property type="entry name" value="JACALIN_LECTIN"/>
    <property type="match status" value="1"/>
</dbReference>
<organism evidence="2 3">
    <name type="scientific">Phytophthora lilii</name>
    <dbReference type="NCBI Taxonomy" id="2077276"/>
    <lineage>
        <taxon>Eukaryota</taxon>
        <taxon>Sar</taxon>
        <taxon>Stramenopiles</taxon>
        <taxon>Oomycota</taxon>
        <taxon>Peronosporomycetes</taxon>
        <taxon>Peronosporales</taxon>
        <taxon>Peronosporaceae</taxon>
        <taxon>Phytophthora</taxon>
    </lineage>
</organism>
<dbReference type="SUPFAM" id="SSF51101">
    <property type="entry name" value="Mannose-binding lectins"/>
    <property type="match status" value="1"/>
</dbReference>
<name>A0A9W6WUN0_9STRA</name>
<dbReference type="EMBL" id="BSXW01000307">
    <property type="protein sequence ID" value="GMF18139.1"/>
    <property type="molecule type" value="Genomic_DNA"/>
</dbReference>
<proteinExistence type="predicted"/>
<dbReference type="OrthoDB" id="125344at2759"/>
<reference evidence="2" key="1">
    <citation type="submission" date="2023-04" db="EMBL/GenBank/DDBJ databases">
        <title>Phytophthora lilii NBRC 32176.</title>
        <authorList>
            <person name="Ichikawa N."/>
            <person name="Sato H."/>
            <person name="Tonouchi N."/>
        </authorList>
    </citation>
    <scope>NUCLEOTIDE SEQUENCE</scope>
    <source>
        <strain evidence="2">NBRC 32176</strain>
    </source>
</reference>
<evidence type="ECO:0000259" key="1">
    <source>
        <dbReference type="PROSITE" id="PS51752"/>
    </source>
</evidence>
<sequence>MRTVDKIMYRGNNYITLTLDKWSNENAAFLGNNGSALSDHPPTASTFSWTSNPDLHLSNTFGGPHDTRFTDIALAAAGQTVALSLCMSESVAMVWSFKSTLLQRQQGSGGTYETLNLAAGEYITSMEVHWGKKSGHTRVFYLNFVTSAGISVSGGTMTDDKATVQAPEGFQLSGFHGRSGDEINALGAIFTRVASGARTQEA</sequence>
<dbReference type="Proteomes" id="UP001165083">
    <property type="component" value="Unassembled WGS sequence"/>
</dbReference>
<dbReference type="Gene3D" id="2.100.10.30">
    <property type="entry name" value="Jacalin-like lectin domain"/>
    <property type="match status" value="1"/>
</dbReference>
<evidence type="ECO:0000313" key="2">
    <source>
        <dbReference type="EMBL" id="GMF18139.1"/>
    </source>
</evidence>
<feature type="domain" description="Jacalin-type lectin" evidence="1">
    <location>
        <begin position="45"/>
        <end position="192"/>
    </location>
</feature>
<comment type="caution">
    <text evidence="2">The sequence shown here is derived from an EMBL/GenBank/DDBJ whole genome shotgun (WGS) entry which is preliminary data.</text>
</comment>
<accession>A0A9W6WUN0</accession>
<dbReference type="InterPro" id="IPR036404">
    <property type="entry name" value="Jacalin-like_lectin_dom_sf"/>
</dbReference>
<protein>
    <submittedName>
        <fullName evidence="2">Unnamed protein product</fullName>
    </submittedName>
</protein>
<gene>
    <name evidence="2" type="ORF">Plil01_000673900</name>
</gene>
<dbReference type="Pfam" id="PF01419">
    <property type="entry name" value="Jacalin"/>
    <property type="match status" value="1"/>
</dbReference>
<dbReference type="SMART" id="SM00915">
    <property type="entry name" value="Jacalin"/>
    <property type="match status" value="1"/>
</dbReference>
<keyword evidence="3" id="KW-1185">Reference proteome</keyword>